<keyword evidence="2" id="KW-0802">TPR repeat</keyword>
<dbReference type="Gene3D" id="1.25.40.10">
    <property type="entry name" value="Tetratricopeptide repeat domain"/>
    <property type="match status" value="1"/>
</dbReference>
<accession>A0A9R1T1Y1</accession>
<accession>A0A0C9RHP6</accession>
<evidence type="ECO:0000313" key="6">
    <source>
        <dbReference type="RefSeq" id="XP_011301190.1"/>
    </source>
</evidence>
<evidence type="ECO:0000313" key="4">
    <source>
        <dbReference type="EMBL" id="JAG82494.1"/>
    </source>
</evidence>
<dbReference type="Proteomes" id="UP000694866">
    <property type="component" value="Unplaced"/>
</dbReference>
<evidence type="ECO:0000256" key="1">
    <source>
        <dbReference type="ARBA" id="ARBA00022737"/>
    </source>
</evidence>
<dbReference type="KEGG" id="fas:105265418"/>
<name>A0A0C9RHP6_9HYME</name>
<reference evidence="4" key="1">
    <citation type="submission" date="2015-01" db="EMBL/GenBank/DDBJ databases">
        <title>Transcriptome Assembly of Fopius arisanus.</title>
        <authorList>
            <person name="Geib S."/>
        </authorList>
    </citation>
    <scope>NUCLEOTIDE SEQUENCE</scope>
</reference>
<sequence>MEDDEVRRILEVSHLGKFILAECAPPGEGDTLYYKTVLDNLCLKLNLRSVISSENLESSLEKSIENNYEKCIEWLCLGIASLNSFIQCNWTGPEVDVDLDWLVHKRDEAVKGLALGDQCNDNAEHLEFLYLSKLIFTNKTLQSICVTTLWWLLRGNLVHQLIMEEESPILLESSELLIEKVRELNIWGIPKFEYLETLFNIEAAQVWMFYRHIPNIEKYLKKAETCAGLSLELQGAMGKRTKYQVEDKPQLFLRIQTERENFTSYECPQLPISVHLNDDLRLERIKFTESTQSVKLGIIEETFVMAKCMHLQLCQPKDHLAEEEISPYLNTIIDNTRSWPLKMEALRHRCLLEMRNKRTIDRALSQSECLITHYSNPQPIVYHRTYNIFASGMKPIWHFKEILADTMLSLGLVKGALELYLKLHQWEQVIVCYTLLELRHKAAEIIRQEITKKPTVKLWCLLGDAEQETSHYETAWKLSNETSSRAQRHWGMYYFAKQSYGDAIPHLKLSADLNNIQENVWIRLGFAALQVEDWKLAATSYRRYCALEQTSFEAWNNLAKAYIKLGDKPRAWRSLQDAVKCNYDKWEVWDNLMVVSIDLGHFSDVIRCYHRILELKGKHIDLQVLNILVKAISEDVTDANGFGSSKLLHKALELFGKITSLVHNDTDVWRLYAQLTIGQGSHIDCQKTAQYLQRAYRSAIADPTWFTDTYTTHNVLELCNSLADAYLNCSTVAPEKEKKSLLGSAKLSLQSVITKVKQEGIVSDDIAGGLANLESKLAVIIQEFDKINA</sequence>
<dbReference type="RefSeq" id="XP_011301190.1">
    <property type="nucleotide sequence ID" value="XM_011302888.1"/>
</dbReference>
<evidence type="ECO:0000313" key="5">
    <source>
        <dbReference type="Proteomes" id="UP000694866"/>
    </source>
</evidence>
<keyword evidence="5" id="KW-1185">Reference proteome</keyword>
<dbReference type="InterPro" id="IPR019734">
    <property type="entry name" value="TPR_rpt"/>
</dbReference>
<dbReference type="InterPro" id="IPR011990">
    <property type="entry name" value="TPR-like_helical_dom_sf"/>
</dbReference>
<gene>
    <name evidence="4" type="primary">Ttc27_1</name>
    <name evidence="6" type="synonym">LOC105265418</name>
    <name evidence="4" type="ORF">g.34611</name>
</gene>
<comment type="similarity">
    <text evidence="3">Belongs to the TTC27 family.</text>
</comment>
<protein>
    <submittedName>
        <fullName evidence="6">Tetratricopeptide repeat protein 27</fullName>
    </submittedName>
    <submittedName>
        <fullName evidence="4">Ttc27_1 protein</fullName>
    </submittedName>
</protein>
<dbReference type="SUPFAM" id="SSF48452">
    <property type="entry name" value="TPR-like"/>
    <property type="match status" value="1"/>
</dbReference>
<dbReference type="AlphaFoldDB" id="A0A0C9RHP6"/>
<reference evidence="6" key="2">
    <citation type="submission" date="2025-04" db="UniProtKB">
        <authorList>
            <consortium name="RefSeq"/>
        </authorList>
    </citation>
    <scope>IDENTIFICATION</scope>
    <source>
        <strain evidence="6">USDA-PBARC FA_bdor</strain>
        <tissue evidence="6">Whole organism</tissue>
    </source>
</reference>
<dbReference type="SMART" id="SM00028">
    <property type="entry name" value="TPR"/>
    <property type="match status" value="4"/>
</dbReference>
<dbReference type="PANTHER" id="PTHR16193">
    <property type="entry name" value="TETRATRICOPEPTIDE REPEAT PROTEIN 27"/>
    <property type="match status" value="1"/>
</dbReference>
<organism evidence="4">
    <name type="scientific">Fopius arisanus</name>
    <dbReference type="NCBI Taxonomy" id="64838"/>
    <lineage>
        <taxon>Eukaryota</taxon>
        <taxon>Metazoa</taxon>
        <taxon>Ecdysozoa</taxon>
        <taxon>Arthropoda</taxon>
        <taxon>Hexapoda</taxon>
        <taxon>Insecta</taxon>
        <taxon>Pterygota</taxon>
        <taxon>Neoptera</taxon>
        <taxon>Endopterygota</taxon>
        <taxon>Hymenoptera</taxon>
        <taxon>Apocrita</taxon>
        <taxon>Ichneumonoidea</taxon>
        <taxon>Braconidae</taxon>
        <taxon>Opiinae</taxon>
        <taxon>Fopius</taxon>
    </lineage>
</organism>
<dbReference type="OrthoDB" id="1936594at2759"/>
<dbReference type="PANTHER" id="PTHR16193:SF0">
    <property type="entry name" value="TETRATRICOPEPTIDE REPEAT PROTEIN 27"/>
    <property type="match status" value="1"/>
</dbReference>
<dbReference type="EMBL" id="GBYB01012727">
    <property type="protein sequence ID" value="JAG82494.1"/>
    <property type="molecule type" value="Transcribed_RNA"/>
</dbReference>
<evidence type="ECO:0000256" key="2">
    <source>
        <dbReference type="ARBA" id="ARBA00022803"/>
    </source>
</evidence>
<dbReference type="InterPro" id="IPR044244">
    <property type="entry name" value="TTC27/Emw1"/>
</dbReference>
<keyword evidence="1" id="KW-0677">Repeat</keyword>
<proteinExistence type="inferred from homology"/>
<evidence type="ECO:0000256" key="3">
    <source>
        <dbReference type="ARBA" id="ARBA00024020"/>
    </source>
</evidence>
<dbReference type="GeneID" id="105265418"/>